<dbReference type="EMBL" id="VICG01000010">
    <property type="protein sequence ID" value="KAA8568103.1"/>
    <property type="molecule type" value="Genomic_DNA"/>
</dbReference>
<evidence type="ECO:0000313" key="1">
    <source>
        <dbReference type="EMBL" id="KAA8568103.1"/>
    </source>
</evidence>
<dbReference type="Proteomes" id="UP000322873">
    <property type="component" value="Unassembled WGS sequence"/>
</dbReference>
<protein>
    <submittedName>
        <fullName evidence="1">Uncharacterized protein</fullName>
    </submittedName>
</protein>
<keyword evidence="2" id="KW-1185">Reference proteome</keyword>
<proteinExistence type="predicted"/>
<reference evidence="1 2" key="1">
    <citation type="submission" date="2019-06" db="EMBL/GenBank/DDBJ databases">
        <title>Genome Sequence of the Brown Rot Fungal Pathogen Monilinia fructicola.</title>
        <authorList>
            <person name="De Miccolis Angelini R.M."/>
            <person name="Landi L."/>
            <person name="Abate D."/>
            <person name="Pollastro S."/>
            <person name="Romanazzi G."/>
            <person name="Faretra F."/>
        </authorList>
    </citation>
    <scope>NUCLEOTIDE SEQUENCE [LARGE SCALE GENOMIC DNA]</scope>
    <source>
        <strain evidence="1 2">Mfrc123</strain>
    </source>
</reference>
<sequence length="256" mass="29775">MASTTLTSKHPVILPVPPLDLGNMPFAGEGDPDETVEKAKKDREAATAAQYINFPKDIPEEARELLIKYEKAILSYRSWASLRWWNTTYATEYDMKNTPWLAMTKSEIKKKTIKTSTQTFHAVLVDAILEGFVSLPSSAYDVLENVFRVLTTAINTRSKINDNIQQYIISERYEYSHVTRTIRSFIRASMFEITQEMVEINRRKSSSTTINVDISYNEYEAQFNMDDWEYASIRIEEWKKKKMEDYVKDDTIEVPF</sequence>
<gene>
    <name evidence="1" type="ORF">EYC84_008509</name>
</gene>
<name>A0A5M9JIB7_MONFR</name>
<dbReference type="VEuPathDB" id="FungiDB:MFRU_041g00170"/>
<evidence type="ECO:0000313" key="2">
    <source>
        <dbReference type="Proteomes" id="UP000322873"/>
    </source>
</evidence>
<comment type="caution">
    <text evidence="1">The sequence shown here is derived from an EMBL/GenBank/DDBJ whole genome shotgun (WGS) entry which is preliminary data.</text>
</comment>
<organism evidence="1 2">
    <name type="scientific">Monilinia fructicola</name>
    <name type="common">Brown rot fungus</name>
    <name type="synonym">Ciboria fructicola</name>
    <dbReference type="NCBI Taxonomy" id="38448"/>
    <lineage>
        <taxon>Eukaryota</taxon>
        <taxon>Fungi</taxon>
        <taxon>Dikarya</taxon>
        <taxon>Ascomycota</taxon>
        <taxon>Pezizomycotina</taxon>
        <taxon>Leotiomycetes</taxon>
        <taxon>Helotiales</taxon>
        <taxon>Sclerotiniaceae</taxon>
        <taxon>Monilinia</taxon>
    </lineage>
</organism>
<dbReference type="AlphaFoldDB" id="A0A5M9JIB7"/>
<accession>A0A5M9JIB7</accession>